<evidence type="ECO:0000259" key="1">
    <source>
        <dbReference type="Pfam" id="PF02579"/>
    </source>
</evidence>
<gene>
    <name evidence="2" type="ordered locus">Arcpr_0816</name>
</gene>
<dbReference type="Proteomes" id="UP000001901">
    <property type="component" value="Chromosome"/>
</dbReference>
<organism evidence="2 3">
    <name type="scientific">Archaeoglobus profundus (strain DSM 5631 / JCM 9629 / NBRC 100127 / Av18)</name>
    <dbReference type="NCBI Taxonomy" id="572546"/>
    <lineage>
        <taxon>Archaea</taxon>
        <taxon>Methanobacteriati</taxon>
        <taxon>Methanobacteriota</taxon>
        <taxon>Archaeoglobi</taxon>
        <taxon>Archaeoglobales</taxon>
        <taxon>Archaeoglobaceae</taxon>
        <taxon>Archaeoglobus</taxon>
    </lineage>
</organism>
<dbReference type="Pfam" id="PF02579">
    <property type="entry name" value="Nitro_FeMo-Co"/>
    <property type="match status" value="1"/>
</dbReference>
<name>D2RHV4_ARCPA</name>
<dbReference type="EMBL" id="CP001857">
    <property type="protein sequence ID" value="ADB57879.1"/>
    <property type="molecule type" value="Genomic_DNA"/>
</dbReference>
<keyword evidence="3" id="KW-1185">Reference proteome</keyword>
<dbReference type="HOGENOM" id="CLU_104194_2_2_2"/>
<feature type="domain" description="Dinitrogenase iron-molybdenum cofactor biosynthesis" evidence="1">
    <location>
        <begin position="27"/>
        <end position="116"/>
    </location>
</feature>
<dbReference type="InterPro" id="IPR033913">
    <property type="entry name" value="MTH1175_dom"/>
</dbReference>
<dbReference type="KEGG" id="apo:Arcpr_0816"/>
<dbReference type="CDD" id="cd00851">
    <property type="entry name" value="MTH1175"/>
    <property type="match status" value="1"/>
</dbReference>
<evidence type="ECO:0000313" key="3">
    <source>
        <dbReference type="Proteomes" id="UP000001901"/>
    </source>
</evidence>
<dbReference type="Gene3D" id="3.30.420.130">
    <property type="entry name" value="Dinitrogenase iron-molybdenum cofactor biosynthesis domain"/>
    <property type="match status" value="1"/>
</dbReference>
<evidence type="ECO:0000313" key="2">
    <source>
        <dbReference type="EMBL" id="ADB57879.1"/>
    </source>
</evidence>
<dbReference type="eggNOG" id="arCOG02734">
    <property type="taxonomic scope" value="Archaea"/>
</dbReference>
<dbReference type="PaxDb" id="572546-Arcpr_0816"/>
<dbReference type="STRING" id="572546.Arcpr_0816"/>
<accession>D2RHV4</accession>
<dbReference type="SUPFAM" id="SSF53146">
    <property type="entry name" value="Nitrogenase accessory factor-like"/>
    <property type="match status" value="1"/>
</dbReference>
<sequence>MPKTLIYFFKILAHMRIAVPCEAPSLDSNVSMHFGRAPFFAIVDVENGEVVNVEFVRNPFEEHMPGQIPRFLHSLGVNAILAYGMGVKARMFFESFGIQVITGAYGRVRDVVKGFLTGTLELDLEWESREEFHRHHHY</sequence>
<dbReference type="InterPro" id="IPR003731">
    <property type="entry name" value="Di-Nase_FeMo-co_biosynth"/>
</dbReference>
<dbReference type="PANTHER" id="PTHR42983">
    <property type="entry name" value="DINITROGENASE IRON-MOLYBDENUM COFACTOR PROTEIN-RELATED"/>
    <property type="match status" value="1"/>
</dbReference>
<proteinExistence type="predicted"/>
<dbReference type="InterPro" id="IPR036105">
    <property type="entry name" value="DiNase_FeMo-co_biosyn_sf"/>
</dbReference>
<dbReference type="PANTHER" id="PTHR42983:SF1">
    <property type="entry name" value="IRON-MOLYBDENUM PROTEIN"/>
    <property type="match status" value="1"/>
</dbReference>
<protein>
    <submittedName>
        <fullName evidence="2">Dinitrogenase iron-molybdenum cofactor biosynthesis protein</fullName>
    </submittedName>
</protein>
<dbReference type="AlphaFoldDB" id="D2RHV4"/>
<reference evidence="2 3" key="1">
    <citation type="journal article" date="2010" name="Stand. Genomic Sci.">
        <title>Complete genome sequence of Archaeoglobus profundus type strain (AV18).</title>
        <authorList>
            <person name="von Jan M."/>
            <person name="Lapidus A."/>
            <person name="Del Rio T.G."/>
            <person name="Copeland A."/>
            <person name="Tice H."/>
            <person name="Cheng J.F."/>
            <person name="Lucas S."/>
            <person name="Chen F."/>
            <person name="Nolan M."/>
            <person name="Goodwin L."/>
            <person name="Han C."/>
            <person name="Pitluck S."/>
            <person name="Liolios K."/>
            <person name="Ivanova N."/>
            <person name="Mavromatis K."/>
            <person name="Ovchinnikova G."/>
            <person name="Chertkov O."/>
            <person name="Pati A."/>
            <person name="Chen A."/>
            <person name="Palaniappan K."/>
            <person name="Land M."/>
            <person name="Hauser L."/>
            <person name="Chang Y.J."/>
            <person name="Jeffries C.D."/>
            <person name="Saunders E."/>
            <person name="Brettin T."/>
            <person name="Detter J.C."/>
            <person name="Chain P."/>
            <person name="Eichinger K."/>
            <person name="Huber H."/>
            <person name="Spring S."/>
            <person name="Rohde M."/>
            <person name="Goker M."/>
            <person name="Wirth R."/>
            <person name="Woyke T."/>
            <person name="Bristow J."/>
            <person name="Eisen J.A."/>
            <person name="Markowitz V."/>
            <person name="Hugenholtz P."/>
            <person name="Kyrpides N.C."/>
            <person name="Klenk H.P."/>
        </authorList>
    </citation>
    <scope>NUCLEOTIDE SEQUENCE [LARGE SCALE GENOMIC DNA]</scope>
    <source>
        <strain evidence="3">DSM 5631 / JCM 9629 / NBRC 100127 / Av18</strain>
    </source>
</reference>